<dbReference type="Gene3D" id="2.70.170.10">
    <property type="entry name" value="Neurotransmitter-gated ion-channel ligand-binding domain"/>
    <property type="match status" value="1"/>
</dbReference>
<dbReference type="EMBL" id="CAJFCJ010000001">
    <property type="protein sequence ID" value="CAD5110697.1"/>
    <property type="molecule type" value="Genomic_DNA"/>
</dbReference>
<dbReference type="OrthoDB" id="5975154at2759"/>
<dbReference type="InterPro" id="IPR018000">
    <property type="entry name" value="Neurotransmitter_ion_chnl_CS"/>
</dbReference>
<keyword evidence="10" id="KW-1071">Ligand-gated ion channel</keyword>
<evidence type="ECO:0000256" key="9">
    <source>
        <dbReference type="ARBA" id="ARBA00023170"/>
    </source>
</evidence>
<dbReference type="Gene3D" id="1.20.58.390">
    <property type="entry name" value="Neurotransmitter-gated ion-channel transmembrane domain"/>
    <property type="match status" value="1"/>
</dbReference>
<dbReference type="PRINTS" id="PR00254">
    <property type="entry name" value="NICOTINICR"/>
</dbReference>
<gene>
    <name evidence="15" type="ORF">DGYR_LOCUS67</name>
</gene>
<dbReference type="SUPFAM" id="SSF63712">
    <property type="entry name" value="Nicotinic receptor ligand binding domain-like"/>
    <property type="match status" value="1"/>
</dbReference>
<organism evidence="15 16">
    <name type="scientific">Dimorphilus gyrociliatus</name>
    <dbReference type="NCBI Taxonomy" id="2664684"/>
    <lineage>
        <taxon>Eukaryota</taxon>
        <taxon>Metazoa</taxon>
        <taxon>Spiralia</taxon>
        <taxon>Lophotrochozoa</taxon>
        <taxon>Annelida</taxon>
        <taxon>Polychaeta</taxon>
        <taxon>Polychaeta incertae sedis</taxon>
        <taxon>Dinophilidae</taxon>
        <taxon>Dimorphilus</taxon>
    </lineage>
</organism>
<dbReference type="PROSITE" id="PS00236">
    <property type="entry name" value="NEUROTR_ION_CHANNEL"/>
    <property type="match status" value="1"/>
</dbReference>
<accession>A0A7I8V3J4</accession>
<evidence type="ECO:0000256" key="4">
    <source>
        <dbReference type="ARBA" id="ARBA00022692"/>
    </source>
</evidence>
<evidence type="ECO:0000256" key="6">
    <source>
        <dbReference type="ARBA" id="ARBA00023018"/>
    </source>
</evidence>
<keyword evidence="6" id="KW-0770">Synapse</keyword>
<name>A0A7I8V3J4_9ANNE</name>
<dbReference type="Pfam" id="PF02931">
    <property type="entry name" value="Neur_chan_LBD"/>
    <property type="match status" value="1"/>
</dbReference>
<evidence type="ECO:0000256" key="8">
    <source>
        <dbReference type="ARBA" id="ARBA00023136"/>
    </source>
</evidence>
<evidence type="ECO:0000313" key="15">
    <source>
        <dbReference type="EMBL" id="CAD5110697.1"/>
    </source>
</evidence>
<dbReference type="InterPro" id="IPR038050">
    <property type="entry name" value="Neuro_actylchol_rec"/>
</dbReference>
<keyword evidence="9" id="KW-0675">Receptor</keyword>
<proteinExistence type="inferred from homology"/>
<keyword evidence="16" id="KW-1185">Reference proteome</keyword>
<keyword evidence="8 13" id="KW-0472">Membrane</keyword>
<dbReference type="GO" id="GO:0045211">
    <property type="term" value="C:postsynaptic membrane"/>
    <property type="evidence" value="ECO:0007669"/>
    <property type="project" value="InterPro"/>
</dbReference>
<dbReference type="InterPro" id="IPR036719">
    <property type="entry name" value="Neuro-gated_channel_TM_sf"/>
</dbReference>
<comment type="caution">
    <text evidence="15">The sequence shown here is derived from an EMBL/GenBank/DDBJ whole genome shotgun (WGS) entry which is preliminary data.</text>
</comment>
<feature type="transmembrane region" description="Helical" evidence="13">
    <location>
        <begin position="254"/>
        <end position="272"/>
    </location>
</feature>
<feature type="transmembrane region" description="Helical" evidence="13">
    <location>
        <begin position="219"/>
        <end position="242"/>
    </location>
</feature>
<evidence type="ECO:0000256" key="3">
    <source>
        <dbReference type="ARBA" id="ARBA00022475"/>
    </source>
</evidence>
<dbReference type="InterPro" id="IPR006201">
    <property type="entry name" value="Neur_channel"/>
</dbReference>
<evidence type="ECO:0000256" key="11">
    <source>
        <dbReference type="ARBA" id="ARBA00023303"/>
    </source>
</evidence>
<reference evidence="15 16" key="1">
    <citation type="submission" date="2020-08" db="EMBL/GenBank/DDBJ databases">
        <authorList>
            <person name="Hejnol A."/>
        </authorList>
    </citation>
    <scope>NUCLEOTIDE SEQUENCE [LARGE SCALE GENOMIC DNA]</scope>
</reference>
<dbReference type="AlphaFoldDB" id="A0A7I8V3J4"/>
<evidence type="ECO:0000256" key="13">
    <source>
        <dbReference type="RuleBase" id="RU000687"/>
    </source>
</evidence>
<evidence type="ECO:0000256" key="12">
    <source>
        <dbReference type="ARBA" id="ARBA00034099"/>
    </source>
</evidence>
<dbReference type="InterPro" id="IPR006202">
    <property type="entry name" value="Neur_chan_lig-bd"/>
</dbReference>
<evidence type="ECO:0000256" key="5">
    <source>
        <dbReference type="ARBA" id="ARBA00022989"/>
    </source>
</evidence>
<keyword evidence="2 13" id="KW-0813">Transport</keyword>
<keyword evidence="3" id="KW-1003">Cell membrane</keyword>
<dbReference type="SUPFAM" id="SSF90112">
    <property type="entry name" value="Neurotransmitter-gated ion-channel transmembrane pore"/>
    <property type="match status" value="1"/>
</dbReference>
<comment type="caution">
    <text evidence="13">Lacks conserved residue(s) required for the propagation of feature annotation.</text>
</comment>
<keyword evidence="7 13" id="KW-0406">Ion transport</keyword>
<evidence type="ECO:0000256" key="7">
    <source>
        <dbReference type="ARBA" id="ARBA00023065"/>
    </source>
</evidence>
<dbReference type="GO" id="GO:0004888">
    <property type="term" value="F:transmembrane signaling receptor activity"/>
    <property type="evidence" value="ECO:0007669"/>
    <property type="project" value="InterPro"/>
</dbReference>
<comment type="subcellular location">
    <subcellularLocation>
        <location evidence="12">Synaptic cell membrane</location>
        <topology evidence="12">Multi-pass membrane protein</topology>
    </subcellularLocation>
</comment>
<dbReference type="FunFam" id="2.70.170.10:FF:000016">
    <property type="entry name" value="Nicotinic acetylcholine receptor subunit"/>
    <property type="match status" value="1"/>
</dbReference>
<evidence type="ECO:0000259" key="14">
    <source>
        <dbReference type="Pfam" id="PF02931"/>
    </source>
</evidence>
<protein>
    <submittedName>
        <fullName evidence="15">DgyrCDS74</fullName>
    </submittedName>
</protein>
<dbReference type="GO" id="GO:0022848">
    <property type="term" value="F:acetylcholine-gated monoatomic cation-selective channel activity"/>
    <property type="evidence" value="ECO:0007669"/>
    <property type="project" value="InterPro"/>
</dbReference>
<feature type="domain" description="Neurotransmitter-gated ion-channel ligand-binding" evidence="14">
    <location>
        <begin position="10"/>
        <end position="218"/>
    </location>
</feature>
<evidence type="ECO:0000256" key="2">
    <source>
        <dbReference type="ARBA" id="ARBA00022448"/>
    </source>
</evidence>
<dbReference type="PANTHER" id="PTHR18945">
    <property type="entry name" value="NEUROTRANSMITTER GATED ION CHANNEL"/>
    <property type="match status" value="1"/>
</dbReference>
<keyword evidence="11 13" id="KW-0407">Ion channel</keyword>
<dbReference type="InterPro" id="IPR002394">
    <property type="entry name" value="Nicotinic_acetylcholine_rcpt"/>
</dbReference>
<dbReference type="CDD" id="cd18997">
    <property type="entry name" value="LGIC_ECD_nAChR"/>
    <property type="match status" value="1"/>
</dbReference>
<dbReference type="InterPro" id="IPR036734">
    <property type="entry name" value="Neur_chan_lig-bd_sf"/>
</dbReference>
<keyword evidence="4 13" id="KW-0812">Transmembrane</keyword>
<sequence>MGQILGGHHEERLIRDIFEKRRYSGLARPVENESDPLEVEFGLSLQQIVDVDEKNEMLHTNMWLKYDWKDYNLSWNKSDYGGVESIRLPSNKIWTPDILLYNTADEDIDSKYPVNVVVYSSGACNWIPLGIYISSCAIDIKWFPFDDQYCKMKFGSWTYDGSKINLTSKSDTIDIETYQKSGEWILLGVPAKRNIIKYECCPEEYIDITFTIHIRRRTLYYGFNLIIPCALISSLTLLTFLLPPDAGEKISLELLASPFPVMRCLGYFFLIVERMK</sequence>
<evidence type="ECO:0000256" key="10">
    <source>
        <dbReference type="ARBA" id="ARBA00023286"/>
    </source>
</evidence>
<comment type="similarity">
    <text evidence="1">Belongs to the ligand-gated ion channel (TC 1.A.9) family. Acetylcholine receptor (TC 1.A.9.1) subfamily.</text>
</comment>
<keyword evidence="5 13" id="KW-1133">Transmembrane helix</keyword>
<dbReference type="PRINTS" id="PR00252">
    <property type="entry name" value="NRIONCHANNEL"/>
</dbReference>
<evidence type="ECO:0000313" key="16">
    <source>
        <dbReference type="Proteomes" id="UP000549394"/>
    </source>
</evidence>
<evidence type="ECO:0000256" key="1">
    <source>
        <dbReference type="ARBA" id="ARBA00009237"/>
    </source>
</evidence>
<dbReference type="Proteomes" id="UP000549394">
    <property type="component" value="Unassembled WGS sequence"/>
</dbReference>